<dbReference type="AlphaFoldDB" id="A0A061QSK8"/>
<feature type="compositionally biased region" description="Pro residues" evidence="1">
    <location>
        <begin position="143"/>
        <end position="159"/>
    </location>
</feature>
<evidence type="ECO:0000256" key="2">
    <source>
        <dbReference type="SAM" id="Phobius"/>
    </source>
</evidence>
<keyword evidence="2" id="KW-0812">Transmembrane</keyword>
<sequence length="159" mass="17705">KYIGYSYVCLSGRNFFNSVPEQMAAVGDKLAGRRYQTAYLGWNLLWFWFVVSVLIVKSNEGESSCNFELDVSYHGDVVNNGTTNLAQDGRKCCDSCVNDSSCVSWTFYTLTMECWHFGSMRPGISQTYAAVSGYISARESPKPLQPPPVHLPTPIPLPP</sequence>
<feature type="domain" description="Apple" evidence="3">
    <location>
        <begin position="73"/>
        <end position="109"/>
    </location>
</feature>
<dbReference type="Gene3D" id="3.50.4.10">
    <property type="entry name" value="Hepatocyte Growth Factor"/>
    <property type="match status" value="1"/>
</dbReference>
<keyword evidence="2" id="KW-1133">Transmembrane helix</keyword>
<feature type="transmembrane region" description="Helical" evidence="2">
    <location>
        <begin position="39"/>
        <end position="56"/>
    </location>
</feature>
<dbReference type="InterPro" id="IPR003609">
    <property type="entry name" value="Pan_app"/>
</dbReference>
<feature type="non-terminal residue" evidence="4">
    <location>
        <position position="1"/>
    </location>
</feature>
<feature type="region of interest" description="Disordered" evidence="1">
    <location>
        <begin position="139"/>
        <end position="159"/>
    </location>
</feature>
<evidence type="ECO:0000313" key="4">
    <source>
        <dbReference type="EMBL" id="JAC63607.1"/>
    </source>
</evidence>
<evidence type="ECO:0000259" key="3">
    <source>
        <dbReference type="Pfam" id="PF14295"/>
    </source>
</evidence>
<accession>A0A061QSK8</accession>
<organism evidence="4">
    <name type="scientific">Tetraselmis sp. GSL018</name>
    <dbReference type="NCBI Taxonomy" id="582737"/>
    <lineage>
        <taxon>Eukaryota</taxon>
        <taxon>Viridiplantae</taxon>
        <taxon>Chlorophyta</taxon>
        <taxon>core chlorophytes</taxon>
        <taxon>Chlorodendrophyceae</taxon>
        <taxon>Chlorodendrales</taxon>
        <taxon>Chlorodendraceae</taxon>
        <taxon>Tetraselmis</taxon>
    </lineage>
</organism>
<protein>
    <recommendedName>
        <fullName evidence="3">Apple domain-containing protein</fullName>
    </recommendedName>
</protein>
<keyword evidence="2" id="KW-0472">Membrane</keyword>
<feature type="non-terminal residue" evidence="4">
    <location>
        <position position="159"/>
    </location>
</feature>
<dbReference type="Pfam" id="PF14295">
    <property type="entry name" value="PAN_4"/>
    <property type="match status" value="1"/>
</dbReference>
<evidence type="ECO:0000256" key="1">
    <source>
        <dbReference type="SAM" id="MobiDB-lite"/>
    </source>
</evidence>
<gene>
    <name evidence="4" type="ORF">TSPGSL018_20235</name>
</gene>
<proteinExistence type="predicted"/>
<dbReference type="EMBL" id="GBEZ01023271">
    <property type="protein sequence ID" value="JAC63607.1"/>
    <property type="molecule type" value="Transcribed_RNA"/>
</dbReference>
<reference evidence="4" key="1">
    <citation type="submission" date="2014-05" db="EMBL/GenBank/DDBJ databases">
        <title>The transcriptome of the halophilic microalga Tetraselmis sp. GSL018 isolated from the Great Salt Lake, Utah.</title>
        <authorList>
            <person name="Jinkerson R.E."/>
            <person name="D'Adamo S."/>
            <person name="Posewitz M.C."/>
        </authorList>
    </citation>
    <scope>NUCLEOTIDE SEQUENCE</scope>
    <source>
        <strain evidence="4">GSL018</strain>
    </source>
</reference>
<name>A0A061QSK8_9CHLO</name>